<feature type="region of interest" description="Disordered" evidence="1">
    <location>
        <begin position="65"/>
        <end position="107"/>
    </location>
</feature>
<gene>
    <name evidence="3" type="ORF">NECAME_15088</name>
</gene>
<dbReference type="KEGG" id="nai:NECAME_15088"/>
<keyword evidence="4" id="KW-1185">Reference proteome</keyword>
<evidence type="ECO:0000256" key="1">
    <source>
        <dbReference type="SAM" id="MobiDB-lite"/>
    </source>
</evidence>
<evidence type="ECO:0000256" key="2">
    <source>
        <dbReference type="SAM" id="SignalP"/>
    </source>
</evidence>
<organism evidence="3 4">
    <name type="scientific">Necator americanus</name>
    <name type="common">Human hookworm</name>
    <dbReference type="NCBI Taxonomy" id="51031"/>
    <lineage>
        <taxon>Eukaryota</taxon>
        <taxon>Metazoa</taxon>
        <taxon>Ecdysozoa</taxon>
        <taxon>Nematoda</taxon>
        <taxon>Chromadorea</taxon>
        <taxon>Rhabditida</taxon>
        <taxon>Rhabditina</taxon>
        <taxon>Rhabditomorpha</taxon>
        <taxon>Strongyloidea</taxon>
        <taxon>Ancylostomatidae</taxon>
        <taxon>Bunostominae</taxon>
        <taxon>Necator</taxon>
    </lineage>
</organism>
<dbReference type="AlphaFoldDB" id="W2SJH9"/>
<feature type="compositionally biased region" description="Polar residues" evidence="1">
    <location>
        <begin position="74"/>
        <end position="101"/>
    </location>
</feature>
<feature type="chain" id="PRO_5004824482" evidence="2">
    <location>
        <begin position="22"/>
        <end position="107"/>
    </location>
</feature>
<dbReference type="GeneID" id="25355115"/>
<dbReference type="Proteomes" id="UP000053676">
    <property type="component" value="Unassembled WGS sequence"/>
</dbReference>
<keyword evidence="2" id="KW-0732">Signal</keyword>
<name>W2SJH9_NECAM</name>
<reference evidence="4" key="1">
    <citation type="journal article" date="2014" name="Nat. Genet.">
        <title>Genome of the human hookworm Necator americanus.</title>
        <authorList>
            <person name="Tang Y.T."/>
            <person name="Gao X."/>
            <person name="Rosa B.A."/>
            <person name="Abubucker S."/>
            <person name="Hallsworth-Pepin K."/>
            <person name="Martin J."/>
            <person name="Tyagi R."/>
            <person name="Heizer E."/>
            <person name="Zhang X."/>
            <person name="Bhonagiri-Palsikar V."/>
            <person name="Minx P."/>
            <person name="Warren W.C."/>
            <person name="Wang Q."/>
            <person name="Zhan B."/>
            <person name="Hotez P.J."/>
            <person name="Sternberg P.W."/>
            <person name="Dougall A."/>
            <person name="Gaze S.T."/>
            <person name="Mulvenna J."/>
            <person name="Sotillo J."/>
            <person name="Ranganathan S."/>
            <person name="Rabelo E.M."/>
            <person name="Wilson R.K."/>
            <person name="Felgner P.L."/>
            <person name="Bethony J."/>
            <person name="Hawdon J.M."/>
            <person name="Gasser R.B."/>
            <person name="Loukas A."/>
            <person name="Mitreva M."/>
        </authorList>
    </citation>
    <scope>NUCLEOTIDE SEQUENCE [LARGE SCALE GENOMIC DNA]</scope>
</reference>
<accession>W2SJH9</accession>
<dbReference type="EMBL" id="KI669049">
    <property type="protein sequence ID" value="ETN69779.1"/>
    <property type="molecule type" value="Genomic_DNA"/>
</dbReference>
<proteinExistence type="predicted"/>
<evidence type="ECO:0000313" key="3">
    <source>
        <dbReference type="EMBL" id="ETN69779.1"/>
    </source>
</evidence>
<dbReference type="CTD" id="25355115"/>
<evidence type="ECO:0000313" key="4">
    <source>
        <dbReference type="Proteomes" id="UP000053676"/>
    </source>
</evidence>
<protein>
    <submittedName>
        <fullName evidence="3">Uncharacterized protein</fullName>
    </submittedName>
</protein>
<feature type="signal peptide" evidence="2">
    <location>
        <begin position="1"/>
        <end position="21"/>
    </location>
</feature>
<sequence length="107" mass="12070">MMFHLVFRLLLLGVLLPTVFLGNPCNECIPRAPSHCCSGKSGRCCDFRTMVRKKRGADEYQYFSSRGRGRKFPQNRNNLSESTEINDRSSSSPEKSISMDTASDRSS</sequence>